<dbReference type="EMBL" id="BSNM01000014">
    <property type="protein sequence ID" value="GLQ31633.1"/>
    <property type="molecule type" value="Genomic_DNA"/>
</dbReference>
<reference evidence="1" key="1">
    <citation type="journal article" date="2014" name="Int. J. Syst. Evol. Microbiol.">
        <title>Complete genome sequence of Corynebacterium casei LMG S-19264T (=DSM 44701T), isolated from a smear-ripened cheese.</title>
        <authorList>
            <consortium name="US DOE Joint Genome Institute (JGI-PGF)"/>
            <person name="Walter F."/>
            <person name="Albersmeier A."/>
            <person name="Kalinowski J."/>
            <person name="Ruckert C."/>
        </authorList>
    </citation>
    <scope>NUCLEOTIDE SEQUENCE</scope>
    <source>
        <strain evidence="1">NBRC 110071</strain>
    </source>
</reference>
<gene>
    <name evidence="1" type="ORF">GCM10007876_21120</name>
</gene>
<sequence length="79" mass="8795">MHECDTCNSVGFLKTNQQVVASKSEANYARDKVIQQMQREINKLRTVVVANDETGPTREMVYPENGVKRGACGSVYQGD</sequence>
<accession>A0AA37W7Q0</accession>
<reference evidence="1" key="2">
    <citation type="submission" date="2023-01" db="EMBL/GenBank/DDBJ databases">
        <title>Draft genome sequence of Litoribrevibacter albus strain NBRC 110071.</title>
        <authorList>
            <person name="Sun Q."/>
            <person name="Mori K."/>
        </authorList>
    </citation>
    <scope>NUCLEOTIDE SEQUENCE</scope>
    <source>
        <strain evidence="1">NBRC 110071</strain>
    </source>
</reference>
<comment type="caution">
    <text evidence="1">The sequence shown here is derived from an EMBL/GenBank/DDBJ whole genome shotgun (WGS) entry which is preliminary data.</text>
</comment>
<keyword evidence="2" id="KW-1185">Reference proteome</keyword>
<dbReference type="AlphaFoldDB" id="A0AA37W7Q0"/>
<evidence type="ECO:0000313" key="1">
    <source>
        <dbReference type="EMBL" id="GLQ31633.1"/>
    </source>
</evidence>
<protein>
    <submittedName>
        <fullName evidence="1">Uncharacterized protein</fullName>
    </submittedName>
</protein>
<organism evidence="1 2">
    <name type="scientific">Litoribrevibacter albus</name>
    <dbReference type="NCBI Taxonomy" id="1473156"/>
    <lineage>
        <taxon>Bacteria</taxon>
        <taxon>Pseudomonadati</taxon>
        <taxon>Pseudomonadota</taxon>
        <taxon>Gammaproteobacteria</taxon>
        <taxon>Oceanospirillales</taxon>
        <taxon>Oceanospirillaceae</taxon>
        <taxon>Litoribrevibacter</taxon>
    </lineage>
</organism>
<dbReference type="Proteomes" id="UP001161389">
    <property type="component" value="Unassembled WGS sequence"/>
</dbReference>
<evidence type="ECO:0000313" key="2">
    <source>
        <dbReference type="Proteomes" id="UP001161389"/>
    </source>
</evidence>
<name>A0AA37W7Q0_9GAMM</name>
<proteinExistence type="predicted"/>